<organism evidence="1 2">
    <name type="scientific">Lactococcus cremoris subsp. tructae</name>
    <dbReference type="NCBI Taxonomy" id="542833"/>
    <lineage>
        <taxon>Bacteria</taxon>
        <taxon>Bacillati</taxon>
        <taxon>Bacillota</taxon>
        <taxon>Bacilli</taxon>
        <taxon>Lactobacillales</taxon>
        <taxon>Streptococcaceae</taxon>
        <taxon>Lactococcus</taxon>
    </lineage>
</organism>
<protein>
    <submittedName>
        <fullName evidence="1">Uncharacterized protein</fullName>
    </submittedName>
</protein>
<accession>A0A2A5SU50</accession>
<evidence type="ECO:0000313" key="1">
    <source>
        <dbReference type="EMBL" id="PCS19433.1"/>
    </source>
</evidence>
<reference evidence="1 2" key="1">
    <citation type="submission" date="2014-12" db="EMBL/GenBank/DDBJ databases">
        <title>Draft genome sequences of 10 type strains of Lactococcus.</title>
        <authorList>
            <person name="Sun Z."/>
            <person name="Zhong Z."/>
            <person name="Liu W."/>
            <person name="Zhang W."/>
            <person name="Zhang H."/>
        </authorList>
    </citation>
    <scope>NUCLEOTIDE SEQUENCE [LARGE SCALE GENOMIC DNA]</scope>
    <source>
        <strain evidence="1 2">DSM 21502</strain>
    </source>
</reference>
<proteinExistence type="predicted"/>
<dbReference type="EMBL" id="JXKC01000003">
    <property type="protein sequence ID" value="PCS19433.1"/>
    <property type="molecule type" value="Genomic_DNA"/>
</dbReference>
<dbReference type="Proteomes" id="UP000218711">
    <property type="component" value="Unassembled WGS sequence"/>
</dbReference>
<evidence type="ECO:0000313" key="2">
    <source>
        <dbReference type="Proteomes" id="UP000218711"/>
    </source>
</evidence>
<dbReference type="AlphaFoldDB" id="A0A2A5SU50"/>
<sequence length="63" mass="7298">MLFFAIIIILAYLQGNGKLRSLISQMKRFLKNNGGTCKASVVKYKEVDTDNRDKVKNYLKRMI</sequence>
<name>A0A2A5SU50_LACLC</name>
<gene>
    <name evidence="1" type="ORF">RU92_GL001764</name>
</gene>
<comment type="caution">
    <text evidence="1">The sequence shown here is derived from an EMBL/GenBank/DDBJ whole genome shotgun (WGS) entry which is preliminary data.</text>
</comment>